<name>A0AAQ3RB67_VIGMU</name>
<proteinExistence type="predicted"/>
<keyword evidence="3" id="KW-1185">Reference proteome</keyword>
<dbReference type="Proteomes" id="UP001374535">
    <property type="component" value="Chromosome 11"/>
</dbReference>
<reference evidence="2 3" key="1">
    <citation type="journal article" date="2023" name="Life. Sci Alliance">
        <title>Evolutionary insights into 3D genome organization and epigenetic landscape of Vigna mungo.</title>
        <authorList>
            <person name="Junaid A."/>
            <person name="Singh B."/>
            <person name="Bhatia S."/>
        </authorList>
    </citation>
    <scope>NUCLEOTIDE SEQUENCE [LARGE SCALE GENOMIC DNA]</scope>
    <source>
        <strain evidence="2">Urdbean</strain>
    </source>
</reference>
<evidence type="ECO:0000313" key="2">
    <source>
        <dbReference type="EMBL" id="WVY90078.1"/>
    </source>
</evidence>
<feature type="signal peptide" evidence="1">
    <location>
        <begin position="1"/>
        <end position="27"/>
    </location>
</feature>
<accession>A0AAQ3RB67</accession>
<keyword evidence="1" id="KW-0732">Signal</keyword>
<sequence length="141" mass="16291">MFWCFSTMKWIFMLMYVSLKLISLVFDHVHDVPVEVVDFNPCFDQSNIINSALSIDRVRIPASSIFYYCTILNALLDYESDAHDDRYAVFYDVKVDMADFENACRGGCEICEEINAAICSVLRIPEWNVTRVLPSHTLTEK</sequence>
<dbReference type="EMBL" id="CP144690">
    <property type="protein sequence ID" value="WVY90078.1"/>
    <property type="molecule type" value="Genomic_DNA"/>
</dbReference>
<organism evidence="2 3">
    <name type="scientific">Vigna mungo</name>
    <name type="common">Black gram</name>
    <name type="synonym">Phaseolus mungo</name>
    <dbReference type="NCBI Taxonomy" id="3915"/>
    <lineage>
        <taxon>Eukaryota</taxon>
        <taxon>Viridiplantae</taxon>
        <taxon>Streptophyta</taxon>
        <taxon>Embryophyta</taxon>
        <taxon>Tracheophyta</taxon>
        <taxon>Spermatophyta</taxon>
        <taxon>Magnoliopsida</taxon>
        <taxon>eudicotyledons</taxon>
        <taxon>Gunneridae</taxon>
        <taxon>Pentapetalae</taxon>
        <taxon>rosids</taxon>
        <taxon>fabids</taxon>
        <taxon>Fabales</taxon>
        <taxon>Fabaceae</taxon>
        <taxon>Papilionoideae</taxon>
        <taxon>50 kb inversion clade</taxon>
        <taxon>NPAAA clade</taxon>
        <taxon>indigoferoid/millettioid clade</taxon>
        <taxon>Phaseoleae</taxon>
        <taxon>Vigna</taxon>
    </lineage>
</organism>
<feature type="chain" id="PRO_5042848209" evidence="1">
    <location>
        <begin position="28"/>
        <end position="141"/>
    </location>
</feature>
<dbReference type="AlphaFoldDB" id="A0AAQ3RB67"/>
<gene>
    <name evidence="2" type="ORF">V8G54_035592</name>
</gene>
<protein>
    <submittedName>
        <fullName evidence="2">Uncharacterized protein</fullName>
    </submittedName>
</protein>
<evidence type="ECO:0000256" key="1">
    <source>
        <dbReference type="SAM" id="SignalP"/>
    </source>
</evidence>
<evidence type="ECO:0000313" key="3">
    <source>
        <dbReference type="Proteomes" id="UP001374535"/>
    </source>
</evidence>